<evidence type="ECO:0000313" key="3">
    <source>
        <dbReference type="Proteomes" id="UP001597229"/>
    </source>
</evidence>
<dbReference type="EMBL" id="JBHTLX010000012">
    <property type="protein sequence ID" value="MFD1247964.1"/>
    <property type="molecule type" value="Genomic_DNA"/>
</dbReference>
<keyword evidence="3" id="KW-1185">Reference proteome</keyword>
<sequence>MRFIRTITLLVAALTATLLGLSVAPSQAAPSVGQTAAVQYHVVNNLSAGEIRNSGKFKVSGNAITYKGKKVILQRKNPGGSWRTYTRKATSVTTGHFRIRFDGRCGSAWRIVLKASGPYAKTTIKIGKIRCY</sequence>
<dbReference type="RefSeq" id="WP_367918518.1">
    <property type="nucleotide sequence ID" value="NZ_BAABAC010000013.1"/>
</dbReference>
<keyword evidence="1" id="KW-0732">Signal</keyword>
<organism evidence="2 3">
    <name type="scientific">Nocardioides ginsengisoli</name>
    <dbReference type="NCBI Taxonomy" id="363868"/>
    <lineage>
        <taxon>Bacteria</taxon>
        <taxon>Bacillati</taxon>
        <taxon>Actinomycetota</taxon>
        <taxon>Actinomycetes</taxon>
        <taxon>Propionibacteriales</taxon>
        <taxon>Nocardioidaceae</taxon>
        <taxon>Nocardioides</taxon>
    </lineage>
</organism>
<protein>
    <submittedName>
        <fullName evidence="2">Uncharacterized protein</fullName>
    </submittedName>
</protein>
<dbReference type="Proteomes" id="UP001597229">
    <property type="component" value="Unassembled WGS sequence"/>
</dbReference>
<accession>A0ABW3W0H7</accession>
<feature type="chain" id="PRO_5047422902" evidence="1">
    <location>
        <begin position="29"/>
        <end position="132"/>
    </location>
</feature>
<name>A0ABW3W0H7_9ACTN</name>
<proteinExistence type="predicted"/>
<evidence type="ECO:0000313" key="2">
    <source>
        <dbReference type="EMBL" id="MFD1247964.1"/>
    </source>
</evidence>
<evidence type="ECO:0000256" key="1">
    <source>
        <dbReference type="SAM" id="SignalP"/>
    </source>
</evidence>
<gene>
    <name evidence="2" type="ORF">ACFQ3F_09210</name>
</gene>
<reference evidence="3" key="1">
    <citation type="journal article" date="2019" name="Int. J. Syst. Evol. Microbiol.">
        <title>The Global Catalogue of Microorganisms (GCM) 10K type strain sequencing project: providing services to taxonomists for standard genome sequencing and annotation.</title>
        <authorList>
            <consortium name="The Broad Institute Genomics Platform"/>
            <consortium name="The Broad Institute Genome Sequencing Center for Infectious Disease"/>
            <person name="Wu L."/>
            <person name="Ma J."/>
        </authorList>
    </citation>
    <scope>NUCLEOTIDE SEQUENCE [LARGE SCALE GENOMIC DNA]</scope>
    <source>
        <strain evidence="3">CCUG 52478</strain>
    </source>
</reference>
<feature type="signal peptide" evidence="1">
    <location>
        <begin position="1"/>
        <end position="28"/>
    </location>
</feature>
<comment type="caution">
    <text evidence="2">The sequence shown here is derived from an EMBL/GenBank/DDBJ whole genome shotgun (WGS) entry which is preliminary data.</text>
</comment>